<protein>
    <recommendedName>
        <fullName evidence="6 15">Anthranilate synthase component 1</fullName>
        <ecNumber evidence="5 15">4.1.3.27</ecNumber>
    </recommendedName>
</protein>
<dbReference type="GO" id="GO:0000162">
    <property type="term" value="P:L-tryptophan biosynthetic process"/>
    <property type="evidence" value="ECO:0007669"/>
    <property type="project" value="UniProtKB-KW"/>
</dbReference>
<dbReference type="InterPro" id="IPR005256">
    <property type="entry name" value="Anth_synth_I_PabB"/>
</dbReference>
<dbReference type="SUPFAM" id="SSF56322">
    <property type="entry name" value="ADC synthase"/>
    <property type="match status" value="1"/>
</dbReference>
<keyword evidence="8 15" id="KW-0479">Metal-binding</keyword>
<dbReference type="NCBIfam" id="TIGR00564">
    <property type="entry name" value="trpE_most"/>
    <property type="match status" value="1"/>
</dbReference>
<keyword evidence="9 15" id="KW-0822">Tryptophan biosynthesis</keyword>
<evidence type="ECO:0000256" key="1">
    <source>
        <dbReference type="ARBA" id="ARBA00001946"/>
    </source>
</evidence>
<dbReference type="Pfam" id="PF04715">
    <property type="entry name" value="Anth_synt_I_N"/>
    <property type="match status" value="1"/>
</dbReference>
<comment type="pathway">
    <text evidence="2 15">Amino-acid biosynthesis; L-tryptophan biosynthesis; L-tryptophan from chorismate: step 1/5.</text>
</comment>
<comment type="function">
    <text evidence="13 15">Part of a heterotetrameric complex that catalyzes the two-step biosynthesis of anthranilate, an intermediate in the biosynthesis of L-tryptophan. In the first step, the glutamine-binding beta subunit (TrpG) of anthranilate synthase (AS) provides the glutamine amidotransferase activity which generates ammonia as a substrate that, along with chorismate, is used in the second step, catalyzed by the large alpha subunit of AS (TrpE) to produce anthranilate. In the absence of TrpG, TrpE can synthesize anthranilate directly from chorismate and high concentrations of ammonia.</text>
</comment>
<evidence type="ECO:0000256" key="8">
    <source>
        <dbReference type="ARBA" id="ARBA00022723"/>
    </source>
</evidence>
<comment type="subunit">
    <text evidence="4 15">Heterotetramer consisting of two non-identical subunits: a beta subunit (TrpG) and a large alpha subunit (TrpE).</text>
</comment>
<dbReference type="InterPro" id="IPR019999">
    <property type="entry name" value="Anth_synth_I-like"/>
</dbReference>
<comment type="caution">
    <text evidence="18">The sequence shown here is derived from an EMBL/GenBank/DDBJ whole genome shotgun (WGS) entry which is preliminary data.</text>
</comment>
<evidence type="ECO:0000259" key="16">
    <source>
        <dbReference type="Pfam" id="PF00425"/>
    </source>
</evidence>
<evidence type="ECO:0000256" key="14">
    <source>
        <dbReference type="ARBA" id="ARBA00047683"/>
    </source>
</evidence>
<comment type="cofactor">
    <cofactor evidence="1 15">
        <name>Mg(2+)</name>
        <dbReference type="ChEBI" id="CHEBI:18420"/>
    </cofactor>
</comment>
<dbReference type="RefSeq" id="WP_201684489.1">
    <property type="nucleotide sequence ID" value="NZ_JAEQNA010000004.1"/>
</dbReference>
<proteinExistence type="inferred from homology"/>
<evidence type="ECO:0000256" key="2">
    <source>
        <dbReference type="ARBA" id="ARBA00004873"/>
    </source>
</evidence>
<keyword evidence="19" id="KW-1185">Reference proteome</keyword>
<comment type="similarity">
    <text evidence="3 15">Belongs to the anthranilate synthase component I family.</text>
</comment>
<evidence type="ECO:0000256" key="4">
    <source>
        <dbReference type="ARBA" id="ARBA00011575"/>
    </source>
</evidence>
<dbReference type="Proteomes" id="UP000613011">
    <property type="component" value="Unassembled WGS sequence"/>
</dbReference>
<dbReference type="PRINTS" id="PR00095">
    <property type="entry name" value="ANTSNTHASEI"/>
</dbReference>
<dbReference type="PANTHER" id="PTHR11236">
    <property type="entry name" value="AMINOBENZOATE/ANTHRANILATE SYNTHASE"/>
    <property type="match status" value="1"/>
</dbReference>
<keyword evidence="7 15" id="KW-0028">Amino-acid biosynthesis</keyword>
<dbReference type="GO" id="GO:0046872">
    <property type="term" value="F:metal ion binding"/>
    <property type="evidence" value="ECO:0007669"/>
    <property type="project" value="UniProtKB-KW"/>
</dbReference>
<evidence type="ECO:0000313" key="18">
    <source>
        <dbReference type="EMBL" id="MBL0421431.1"/>
    </source>
</evidence>
<reference evidence="18" key="1">
    <citation type="submission" date="2021-01" db="EMBL/GenBank/DDBJ databases">
        <title>Ramlibacter sp. strain AW1 16S ribosomal RNA gene Genome sequencing and assembly.</title>
        <authorList>
            <person name="Kang M."/>
        </authorList>
    </citation>
    <scope>NUCLEOTIDE SEQUENCE</scope>
    <source>
        <strain evidence="18">AW1</strain>
    </source>
</reference>
<dbReference type="InterPro" id="IPR015890">
    <property type="entry name" value="Chorismate_C"/>
</dbReference>
<accession>A0A937D7X7</accession>
<dbReference type="AlphaFoldDB" id="A0A937D7X7"/>
<gene>
    <name evidence="15" type="primary">trpE</name>
    <name evidence="18" type="ORF">JI739_13810</name>
</gene>
<dbReference type="InterPro" id="IPR006805">
    <property type="entry name" value="Anth_synth_I_N"/>
</dbReference>
<evidence type="ECO:0000256" key="9">
    <source>
        <dbReference type="ARBA" id="ARBA00022822"/>
    </source>
</evidence>
<organism evidence="18 19">
    <name type="scientific">Ramlibacter aurantiacus</name>
    <dbReference type="NCBI Taxonomy" id="2801330"/>
    <lineage>
        <taxon>Bacteria</taxon>
        <taxon>Pseudomonadati</taxon>
        <taxon>Pseudomonadota</taxon>
        <taxon>Betaproteobacteria</taxon>
        <taxon>Burkholderiales</taxon>
        <taxon>Comamonadaceae</taxon>
        <taxon>Ramlibacter</taxon>
    </lineage>
</organism>
<dbReference type="EC" id="4.1.3.27" evidence="5 15"/>
<evidence type="ECO:0000256" key="13">
    <source>
        <dbReference type="ARBA" id="ARBA00025634"/>
    </source>
</evidence>
<evidence type="ECO:0000256" key="7">
    <source>
        <dbReference type="ARBA" id="ARBA00022605"/>
    </source>
</evidence>
<name>A0A937D7X7_9BURK</name>
<evidence type="ECO:0000256" key="10">
    <source>
        <dbReference type="ARBA" id="ARBA00022842"/>
    </source>
</evidence>
<sequence length="504" mass="55453">MITELEFKSLALQGYNRIPLIAEAFADLETPLSLYLKLAHARGDGRLSFLLESVVGGERFGRYSFIGLPARTFLRSSGFGADARTEVVRDGQVIETASGNPLDFIEAYQKRFKVALRPGLPRFCGGLAGYFGYDTVRYIEKKLEHGCPPDTLGCPDILLLQCEELAVIDNLSGKLYLIVYADPAQPEAYANGKKRLRELKDLLRYSVSAPALKQTQGFPAEREFAKADYLEAVARAKDLIAAGDFMQVQVGQRIKKRYTESPLSLYRALRSLNPSPYMYYYNFSGAAGDDFHVVGASPEILVRQEQTPEGQKITIRPLAGTRARGATPELDKATEQDLLSDPKERAEHVMLIDLARNDIGRIARTGSVKVTEAFVVERYSHVMHIVSNVEGVLNEGMSNMDVLRATFPAGTLTGAPKVHAMELIDQLEPTKRGIYGGACGYLSYAGDMDVAIAIRTGIVKDQTLYVQAAAGVVADSVPELEWKETEAKARALLRASELVEEGLE</sequence>
<feature type="domain" description="Chorismate-utilising enzyme C-terminal" evidence="16">
    <location>
        <begin position="226"/>
        <end position="488"/>
    </location>
</feature>
<evidence type="ECO:0000256" key="12">
    <source>
        <dbReference type="ARBA" id="ARBA00023239"/>
    </source>
</evidence>
<keyword evidence="11 15" id="KW-0057">Aromatic amino acid biosynthesis</keyword>
<dbReference type="InterPro" id="IPR005801">
    <property type="entry name" value="ADC_synthase"/>
</dbReference>
<evidence type="ECO:0000256" key="11">
    <source>
        <dbReference type="ARBA" id="ARBA00023141"/>
    </source>
</evidence>
<dbReference type="PANTHER" id="PTHR11236:SF48">
    <property type="entry name" value="ISOCHORISMATE SYNTHASE MENF"/>
    <property type="match status" value="1"/>
</dbReference>
<evidence type="ECO:0000256" key="5">
    <source>
        <dbReference type="ARBA" id="ARBA00012266"/>
    </source>
</evidence>
<keyword evidence="12 15" id="KW-0456">Lyase</keyword>
<evidence type="ECO:0000256" key="6">
    <source>
        <dbReference type="ARBA" id="ARBA00020653"/>
    </source>
</evidence>
<evidence type="ECO:0000259" key="17">
    <source>
        <dbReference type="Pfam" id="PF04715"/>
    </source>
</evidence>
<dbReference type="EMBL" id="JAEQNA010000004">
    <property type="protein sequence ID" value="MBL0421431.1"/>
    <property type="molecule type" value="Genomic_DNA"/>
</dbReference>
<evidence type="ECO:0000256" key="15">
    <source>
        <dbReference type="RuleBase" id="RU364045"/>
    </source>
</evidence>
<comment type="catalytic activity">
    <reaction evidence="14 15">
        <text>chorismate + L-glutamine = anthranilate + pyruvate + L-glutamate + H(+)</text>
        <dbReference type="Rhea" id="RHEA:21732"/>
        <dbReference type="ChEBI" id="CHEBI:15361"/>
        <dbReference type="ChEBI" id="CHEBI:15378"/>
        <dbReference type="ChEBI" id="CHEBI:16567"/>
        <dbReference type="ChEBI" id="CHEBI:29748"/>
        <dbReference type="ChEBI" id="CHEBI:29985"/>
        <dbReference type="ChEBI" id="CHEBI:58359"/>
        <dbReference type="EC" id="4.1.3.27"/>
    </reaction>
</comment>
<feature type="domain" description="Anthranilate synthase component I N-terminal" evidence="17">
    <location>
        <begin position="27"/>
        <end position="177"/>
    </location>
</feature>
<dbReference type="Pfam" id="PF00425">
    <property type="entry name" value="Chorismate_bind"/>
    <property type="match status" value="1"/>
</dbReference>
<dbReference type="GO" id="GO:0004049">
    <property type="term" value="F:anthranilate synthase activity"/>
    <property type="evidence" value="ECO:0007669"/>
    <property type="project" value="UniProtKB-EC"/>
</dbReference>
<keyword evidence="10 15" id="KW-0460">Magnesium</keyword>
<evidence type="ECO:0000313" key="19">
    <source>
        <dbReference type="Proteomes" id="UP000613011"/>
    </source>
</evidence>
<dbReference type="Gene3D" id="3.60.120.10">
    <property type="entry name" value="Anthranilate synthase"/>
    <property type="match status" value="1"/>
</dbReference>
<evidence type="ECO:0000256" key="3">
    <source>
        <dbReference type="ARBA" id="ARBA00009562"/>
    </source>
</evidence>